<protein>
    <submittedName>
        <fullName evidence="2">Uncharacterized protein</fullName>
    </submittedName>
</protein>
<evidence type="ECO:0000313" key="2">
    <source>
        <dbReference type="EMBL" id="KAF1837093.1"/>
    </source>
</evidence>
<dbReference type="AlphaFoldDB" id="A0A6A5KTX9"/>
<dbReference type="OrthoDB" id="3800736at2759"/>
<evidence type="ECO:0000256" key="1">
    <source>
        <dbReference type="SAM" id="MobiDB-lite"/>
    </source>
</evidence>
<name>A0A6A5KTX9_9PLEO</name>
<keyword evidence="3" id="KW-1185">Reference proteome</keyword>
<feature type="compositionally biased region" description="Polar residues" evidence="1">
    <location>
        <begin position="397"/>
        <end position="408"/>
    </location>
</feature>
<feature type="compositionally biased region" description="Pro residues" evidence="1">
    <location>
        <begin position="123"/>
        <end position="144"/>
    </location>
</feature>
<organism evidence="2 3">
    <name type="scientific">Decorospora gaudefroyi</name>
    <dbReference type="NCBI Taxonomy" id="184978"/>
    <lineage>
        <taxon>Eukaryota</taxon>
        <taxon>Fungi</taxon>
        <taxon>Dikarya</taxon>
        <taxon>Ascomycota</taxon>
        <taxon>Pezizomycotina</taxon>
        <taxon>Dothideomycetes</taxon>
        <taxon>Pleosporomycetidae</taxon>
        <taxon>Pleosporales</taxon>
        <taxon>Pleosporineae</taxon>
        <taxon>Pleosporaceae</taxon>
        <taxon>Decorospora</taxon>
    </lineage>
</organism>
<feature type="compositionally biased region" description="Polar residues" evidence="1">
    <location>
        <begin position="365"/>
        <end position="379"/>
    </location>
</feature>
<reference evidence="2" key="1">
    <citation type="submission" date="2020-01" db="EMBL/GenBank/DDBJ databases">
        <authorList>
            <consortium name="DOE Joint Genome Institute"/>
            <person name="Haridas S."/>
            <person name="Albert R."/>
            <person name="Binder M."/>
            <person name="Bloem J."/>
            <person name="Labutti K."/>
            <person name="Salamov A."/>
            <person name="Andreopoulos B."/>
            <person name="Baker S.E."/>
            <person name="Barry K."/>
            <person name="Bills G."/>
            <person name="Bluhm B.H."/>
            <person name="Cannon C."/>
            <person name="Castanera R."/>
            <person name="Culley D.E."/>
            <person name="Daum C."/>
            <person name="Ezra D."/>
            <person name="Gonzalez J.B."/>
            <person name="Henrissat B."/>
            <person name="Kuo A."/>
            <person name="Liang C."/>
            <person name="Lipzen A."/>
            <person name="Lutzoni F."/>
            <person name="Magnuson J."/>
            <person name="Mondo S."/>
            <person name="Nolan M."/>
            <person name="Ohm R."/>
            <person name="Pangilinan J."/>
            <person name="Park H.-J."/>
            <person name="Ramirez L."/>
            <person name="Alfaro M."/>
            <person name="Sun H."/>
            <person name="Tritt A."/>
            <person name="Yoshinaga Y."/>
            <person name="Zwiers L.-H."/>
            <person name="Turgeon B.G."/>
            <person name="Goodwin S.B."/>
            <person name="Spatafora J.W."/>
            <person name="Crous P.W."/>
            <person name="Grigoriev I.V."/>
        </authorList>
    </citation>
    <scope>NUCLEOTIDE SEQUENCE</scope>
    <source>
        <strain evidence="2">P77</strain>
    </source>
</reference>
<accession>A0A6A5KTX9</accession>
<proteinExistence type="predicted"/>
<dbReference type="EMBL" id="ML975265">
    <property type="protein sequence ID" value="KAF1837093.1"/>
    <property type="molecule type" value="Genomic_DNA"/>
</dbReference>
<feature type="region of interest" description="Disordered" evidence="1">
    <location>
        <begin position="364"/>
        <end position="470"/>
    </location>
</feature>
<evidence type="ECO:0000313" key="3">
    <source>
        <dbReference type="Proteomes" id="UP000800040"/>
    </source>
</evidence>
<feature type="region of interest" description="Disordered" evidence="1">
    <location>
        <begin position="92"/>
        <end position="146"/>
    </location>
</feature>
<sequence length="470" mass="51135">MSRPVDEDRVKRLLGYDIEAAEEGLTGGGEHGTGVRGEKRVAGLNLSQNVGNVMEMWSFDFLSGDWGSRGDRSRMSVQHPLDYRPLPSSSCLANAQTFRPGPTLPALRSQDLRPNNLGAPKPSYGPPTPPQPTPTTPNKQPPPSYGGVYFQHAGQVISHLNEVVWYPSMGDYGVPRTAHGRKFYLQKIELALANIKNVWDAETVPFDYAKFLPGGDWTDPKDVEAIAHVVVSQAEKIHATGVVGPAFRRAKEFMSLNAEDVDFTFAQRIQFVAHLLAHSKMVAAQAMCSQGIHEIVALPITSLRLFEAFEREWAGFSDEEKVWRLRLVPYDPSVAHPSVDLQKELKAQTAARFLALNARRKCTARGQSDTQARSSTSQGYAPAQPSVGSSVERPEFGNTSNMGGTNTEGMYLPHGGFSPFRSGARPRDASRASQDMPRPYTNSSSATASPFDASDGADYGAGVEHGGGGY</sequence>
<dbReference type="Proteomes" id="UP000800040">
    <property type="component" value="Unassembled WGS sequence"/>
</dbReference>
<gene>
    <name evidence="2" type="ORF">BDW02DRAFT_577360</name>
</gene>